<dbReference type="PATRIC" id="fig|1088721.3.peg.1007"/>
<keyword evidence="2" id="KW-0472">Membrane</keyword>
<keyword evidence="4" id="KW-1185">Reference proteome</keyword>
<gene>
    <name evidence="3" type="ORF">NSU_1020</name>
</gene>
<evidence type="ECO:0000256" key="1">
    <source>
        <dbReference type="SAM" id="MobiDB-lite"/>
    </source>
</evidence>
<dbReference type="Proteomes" id="UP000004030">
    <property type="component" value="Unassembled WGS sequence"/>
</dbReference>
<dbReference type="EMBL" id="AGFM01000011">
    <property type="protein sequence ID" value="EHJ62016.1"/>
    <property type="molecule type" value="Genomic_DNA"/>
</dbReference>
<feature type="region of interest" description="Disordered" evidence="1">
    <location>
        <begin position="51"/>
        <end position="159"/>
    </location>
</feature>
<evidence type="ECO:0000313" key="3">
    <source>
        <dbReference type="EMBL" id="EHJ62016.1"/>
    </source>
</evidence>
<evidence type="ECO:0000256" key="2">
    <source>
        <dbReference type="SAM" id="Phobius"/>
    </source>
</evidence>
<name>G6E9J9_9SPHN</name>
<dbReference type="STRING" id="1088721.JI59_15000"/>
<organism evidence="3 4">
    <name type="scientific">Novosphingobium pentaromativorans US6-1</name>
    <dbReference type="NCBI Taxonomy" id="1088721"/>
    <lineage>
        <taxon>Bacteria</taxon>
        <taxon>Pseudomonadati</taxon>
        <taxon>Pseudomonadota</taxon>
        <taxon>Alphaproteobacteria</taxon>
        <taxon>Sphingomonadales</taxon>
        <taxon>Sphingomonadaceae</taxon>
        <taxon>Novosphingobium</taxon>
    </lineage>
</organism>
<keyword evidence="2" id="KW-0812">Transmembrane</keyword>
<dbReference type="eggNOG" id="COG5373">
    <property type="taxonomic scope" value="Bacteria"/>
</dbReference>
<accession>G6E9J9</accession>
<proteinExistence type="predicted"/>
<feature type="compositionally biased region" description="Basic and acidic residues" evidence="1">
    <location>
        <begin position="99"/>
        <end position="117"/>
    </location>
</feature>
<dbReference type="KEGG" id="npn:JI59_15000"/>
<feature type="compositionally biased region" description="Pro residues" evidence="1">
    <location>
        <begin position="79"/>
        <end position="98"/>
    </location>
</feature>
<keyword evidence="2" id="KW-1133">Transmembrane helix</keyword>
<feature type="compositionally biased region" description="Low complexity" evidence="1">
    <location>
        <begin position="118"/>
        <end position="152"/>
    </location>
</feature>
<protein>
    <submittedName>
        <fullName evidence="3">Uncharacterized protein</fullName>
    </submittedName>
</protein>
<feature type="compositionally biased region" description="Polar residues" evidence="1">
    <location>
        <begin position="54"/>
        <end position="65"/>
    </location>
</feature>
<sequence length="285" mass="30131">MAILGLRRDEKYGLALAIALHAAVLGAMFLDPHTDRVVHPPERIEVNISDDYGLTSTSPDPNSQAAADVAPTIGEAAPAPAPAPVPDIKPSPSPLPPEPKARPVETKKAPEKKKTETKSPPSRKSSAIDKIVSSPSSSSSKSSATTTKKTGGSRVGSDFLEGVSGAQATQGKGAPAAEIGPAVRSALSAAITRQLKPHWQAPQGPEAEDLVTYLAFNLNKDGTLDGRPSVVRQTGITDVNRNQAPRHAEQAIRAVQLAAPFNLPAEYYDAWKRVSSFKFDKRLSQ</sequence>
<reference evidence="3 4" key="1">
    <citation type="journal article" date="2012" name="J. Bacteriol.">
        <title>Genome sequence of benzo(a)pyrene-degrading bacterium Novosphingobium pentaromativorans US6-1.</title>
        <authorList>
            <person name="Luo Y.R."/>
            <person name="Kang S.G."/>
            <person name="Kim S.J."/>
            <person name="Kim M.R."/>
            <person name="Li N."/>
            <person name="Lee J.H."/>
            <person name="Kwon K.K."/>
        </authorList>
    </citation>
    <scope>NUCLEOTIDE SEQUENCE [LARGE SCALE GENOMIC DNA]</scope>
    <source>
        <strain evidence="3 4">US6-1</strain>
    </source>
</reference>
<comment type="caution">
    <text evidence="3">The sequence shown here is derived from an EMBL/GenBank/DDBJ whole genome shotgun (WGS) entry which is preliminary data.</text>
</comment>
<dbReference type="RefSeq" id="WP_007011935.1">
    <property type="nucleotide sequence ID" value="NZ_AGFM01000011.1"/>
</dbReference>
<feature type="transmembrane region" description="Helical" evidence="2">
    <location>
        <begin position="12"/>
        <end position="30"/>
    </location>
</feature>
<dbReference type="AlphaFoldDB" id="G6E9J9"/>
<evidence type="ECO:0000313" key="4">
    <source>
        <dbReference type="Proteomes" id="UP000004030"/>
    </source>
</evidence>
<dbReference type="Gene3D" id="3.30.1150.10">
    <property type="match status" value="1"/>
</dbReference>